<protein>
    <recommendedName>
        <fullName evidence="3">ABC transporter substrate-binding protein</fullName>
    </recommendedName>
</protein>
<dbReference type="RefSeq" id="WP_013032448.1">
    <property type="nucleotide sequence ID" value="NC_013960.1"/>
</dbReference>
<proteinExistence type="predicted"/>
<sequence>MVPAAFASPSPVAVIYPEIREPYRSVFLSIINGIKKRLKTPIDAYALEKDYNIVMLRERLERAEIQVIIALGGRGLLAARKLQSMFKVVVGAVLVAPDGTELTGISLTPDPQTFFQKIKELTPDVKRVTVIYEQGYSDWLIERAEESIRNYNLKLNALPAKNFREAATLYRDVLSQLESETDAIWLLQDSILDEQAVLPLILQEAWERNLVVFSSNLSHLKRGVLFALYPDNENMGRSLAEIALKQIQNGDNIPLSVMPLRDLLIAVNIRTAEHLGLKLTSQMKREFDLIFPLQ</sequence>
<evidence type="ECO:0000313" key="2">
    <source>
        <dbReference type="Proteomes" id="UP000001844"/>
    </source>
</evidence>
<evidence type="ECO:0000313" key="1">
    <source>
        <dbReference type="EMBL" id="ADE14557.1"/>
    </source>
</evidence>
<dbReference type="AlphaFoldDB" id="D5C100"/>
<dbReference type="Gene3D" id="3.40.50.2300">
    <property type="match status" value="1"/>
</dbReference>
<dbReference type="InterPro" id="IPR007487">
    <property type="entry name" value="ABC_transpt-TYRBP-like"/>
</dbReference>
<reference evidence="2" key="1">
    <citation type="submission" date="2010-04" db="EMBL/GenBank/DDBJ databases">
        <title>Complete genome sequence of Nitrosococcus halophilus Nc4, a salt-adapted, aerobic obligate ammonia-oxidizing sulfur purple bacterium.</title>
        <authorList>
            <consortium name="US DOE Joint Genome Institute"/>
            <person name="Campbell M.A."/>
            <person name="Malfatti S.A."/>
            <person name="Chain P.S.G."/>
            <person name="Heidelberg J.F."/>
            <person name="Ward B.B."/>
            <person name="Klotz M.G."/>
        </authorList>
    </citation>
    <scope>NUCLEOTIDE SEQUENCE [LARGE SCALE GENOMIC DNA]</scope>
    <source>
        <strain evidence="2">Nc4</strain>
    </source>
</reference>
<dbReference type="PANTHER" id="PTHR35271">
    <property type="entry name" value="ABC TRANSPORTER, SUBSTRATE-BINDING LIPOPROTEIN-RELATED"/>
    <property type="match status" value="1"/>
</dbReference>
<gene>
    <name evidence="1" type="ordered locus">Nhal_1406</name>
</gene>
<name>D5C100_NITHN</name>
<dbReference type="STRING" id="472759.Nhal_1406"/>
<dbReference type="KEGG" id="nhl:Nhal_1406"/>
<evidence type="ECO:0008006" key="3">
    <source>
        <dbReference type="Google" id="ProtNLM"/>
    </source>
</evidence>
<dbReference type="OrthoDB" id="6381346at2"/>
<organism evidence="1 2">
    <name type="scientific">Nitrosococcus halophilus (strain Nc4)</name>
    <dbReference type="NCBI Taxonomy" id="472759"/>
    <lineage>
        <taxon>Bacteria</taxon>
        <taxon>Pseudomonadati</taxon>
        <taxon>Pseudomonadota</taxon>
        <taxon>Gammaproteobacteria</taxon>
        <taxon>Chromatiales</taxon>
        <taxon>Chromatiaceae</taxon>
        <taxon>Nitrosococcus</taxon>
    </lineage>
</organism>
<dbReference type="PANTHER" id="PTHR35271:SF1">
    <property type="entry name" value="ABC TRANSPORTER, SUBSTRATE-BINDING LIPOPROTEIN"/>
    <property type="match status" value="1"/>
</dbReference>
<keyword evidence="2" id="KW-1185">Reference proteome</keyword>
<dbReference type="EMBL" id="CP001798">
    <property type="protein sequence ID" value="ADE14557.1"/>
    <property type="molecule type" value="Genomic_DNA"/>
</dbReference>
<dbReference type="eggNOG" id="COG2984">
    <property type="taxonomic scope" value="Bacteria"/>
</dbReference>
<dbReference type="HOGENOM" id="CLU_852398_0_0_6"/>
<dbReference type="Pfam" id="PF04392">
    <property type="entry name" value="ABC_sub_bind"/>
    <property type="match status" value="1"/>
</dbReference>
<dbReference type="Proteomes" id="UP000001844">
    <property type="component" value="Chromosome"/>
</dbReference>
<accession>D5C100</accession>